<reference evidence="3" key="1">
    <citation type="submission" date="2022-10" db="EMBL/GenBank/DDBJ databases">
        <title>Culturing micro-colonial fungi from biological soil crusts in the Mojave desert and describing Neophaeococcomyces mojavensis, and introducing the new genera and species Taxawa tesnikishii.</title>
        <authorList>
            <person name="Kurbessoian T."/>
            <person name="Stajich J.E."/>
        </authorList>
    </citation>
    <scope>NUCLEOTIDE SEQUENCE</scope>
    <source>
        <strain evidence="3">TK_35</strain>
    </source>
</reference>
<name>A0AA39CPN5_9EURO</name>
<accession>A0AA39CPN5</accession>
<dbReference type="GO" id="GO:0033309">
    <property type="term" value="C:SBF transcription complex"/>
    <property type="evidence" value="ECO:0007669"/>
    <property type="project" value="TreeGrafter"/>
</dbReference>
<dbReference type="PANTHER" id="PTHR43828">
    <property type="entry name" value="ASPARAGINASE"/>
    <property type="match status" value="1"/>
</dbReference>
<feature type="domain" description="HTH APSES-type" evidence="2">
    <location>
        <begin position="130"/>
        <end position="246"/>
    </location>
</feature>
<dbReference type="InterPro" id="IPR003163">
    <property type="entry name" value="Tscrpt_reg_HTH_APSES-type"/>
</dbReference>
<comment type="caution">
    <text evidence="3">The sequence shown here is derived from an EMBL/GenBank/DDBJ whole genome shotgun (WGS) entry which is preliminary data.</text>
</comment>
<feature type="compositionally biased region" description="Polar residues" evidence="1">
    <location>
        <begin position="25"/>
        <end position="34"/>
    </location>
</feature>
<feature type="compositionally biased region" description="Polar residues" evidence="1">
    <location>
        <begin position="361"/>
        <end position="378"/>
    </location>
</feature>
<feature type="compositionally biased region" description="Low complexity" evidence="1">
    <location>
        <begin position="418"/>
        <end position="429"/>
    </location>
</feature>
<dbReference type="InterPro" id="IPR051642">
    <property type="entry name" value="SWI6-like"/>
</dbReference>
<protein>
    <recommendedName>
        <fullName evidence="2">HTH APSES-type domain-containing protein</fullName>
    </recommendedName>
</protein>
<evidence type="ECO:0000313" key="3">
    <source>
        <dbReference type="EMBL" id="KAJ9616017.1"/>
    </source>
</evidence>
<dbReference type="EMBL" id="JAPDRN010000175">
    <property type="protein sequence ID" value="KAJ9616017.1"/>
    <property type="molecule type" value="Genomic_DNA"/>
</dbReference>
<feature type="compositionally biased region" description="Pro residues" evidence="1">
    <location>
        <begin position="281"/>
        <end position="292"/>
    </location>
</feature>
<sequence>MAQIKSLLNPTMDDAEYDSKDEVSTADSQTSSGSPKRRGGYDLASRKKQKTVKDAAVFKPGTVREPCRYPPHEDQDDFLAAQHQMHEIYPMGSIADYPRHIPYNGGKKLFWEKTGRDSFEGMAPSTDRSSAMHGLTGSSVVFQYQFKIPNDPTTYTMLWDYNIGLVRTTPLFKCGRYSKTTPAKTLSRNEGLKDICHSITGGALVAQGYWIPYEAAKAVAATFCWSIRYALTPVFGTDFPDMCIRPNAENFGSMLIDPEITKRCALQAQHYRALEGRETSPPVPATPSPQLPSTPKLGPYFKRILPKPIRTTTDYASDCTSDIGGEDQYALSSTSPNIGFSTPWSAINSPRSPSPKVAFTNPWSPASTTRSDSPSGTSRKGRKAADIPRSHTPLDLMPPPRKPMYPTINTLTSQASVTSPTYLPTPTTPGISPKCRRRPMDIDEHYEAGSDDSEAPRAEKSRKRSSHTFTETNAAYVLLKLSGKNNVGEGLRSLKRRASA</sequence>
<feature type="compositionally biased region" description="Polar residues" evidence="1">
    <location>
        <begin position="342"/>
        <end position="351"/>
    </location>
</feature>
<dbReference type="PROSITE" id="PS51299">
    <property type="entry name" value="HTH_APSES"/>
    <property type="match status" value="1"/>
</dbReference>
<feature type="compositionally biased region" description="Basic and acidic residues" evidence="1">
    <location>
        <begin position="438"/>
        <end position="459"/>
    </location>
</feature>
<dbReference type="GO" id="GO:0000981">
    <property type="term" value="F:DNA-binding transcription factor activity, RNA polymerase II-specific"/>
    <property type="evidence" value="ECO:0007669"/>
    <property type="project" value="UniProtKB-ARBA"/>
</dbReference>
<feature type="region of interest" description="Disordered" evidence="1">
    <location>
        <begin position="417"/>
        <end position="470"/>
    </location>
</feature>
<dbReference type="AlphaFoldDB" id="A0AA39CPN5"/>
<organism evidence="3 4">
    <name type="scientific">Knufia peltigerae</name>
    <dbReference type="NCBI Taxonomy" id="1002370"/>
    <lineage>
        <taxon>Eukaryota</taxon>
        <taxon>Fungi</taxon>
        <taxon>Dikarya</taxon>
        <taxon>Ascomycota</taxon>
        <taxon>Pezizomycotina</taxon>
        <taxon>Eurotiomycetes</taxon>
        <taxon>Chaetothyriomycetidae</taxon>
        <taxon>Chaetothyriales</taxon>
        <taxon>Trichomeriaceae</taxon>
        <taxon>Knufia</taxon>
    </lineage>
</organism>
<proteinExistence type="predicted"/>
<dbReference type="InterPro" id="IPR036887">
    <property type="entry name" value="HTH_APSES_sf"/>
</dbReference>
<feature type="region of interest" description="Disordered" evidence="1">
    <location>
        <begin position="342"/>
        <end position="401"/>
    </location>
</feature>
<dbReference type="GO" id="GO:0030907">
    <property type="term" value="C:MBF transcription complex"/>
    <property type="evidence" value="ECO:0007669"/>
    <property type="project" value="TreeGrafter"/>
</dbReference>
<evidence type="ECO:0000313" key="4">
    <source>
        <dbReference type="Proteomes" id="UP001172681"/>
    </source>
</evidence>
<feature type="region of interest" description="Disordered" evidence="1">
    <location>
        <begin position="276"/>
        <end position="297"/>
    </location>
</feature>
<dbReference type="SUPFAM" id="SSF54616">
    <property type="entry name" value="DNA-binding domain of Mlu1-box binding protein MBP1"/>
    <property type="match status" value="1"/>
</dbReference>
<evidence type="ECO:0000256" key="1">
    <source>
        <dbReference type="SAM" id="MobiDB-lite"/>
    </source>
</evidence>
<feature type="region of interest" description="Disordered" evidence="1">
    <location>
        <begin position="1"/>
        <end position="53"/>
    </location>
</feature>
<dbReference type="Proteomes" id="UP001172681">
    <property type="component" value="Unassembled WGS sequence"/>
</dbReference>
<dbReference type="PANTHER" id="PTHR43828:SF5">
    <property type="entry name" value="TRANSCRIPTIONAL REPRESSOR XBP1"/>
    <property type="match status" value="1"/>
</dbReference>
<dbReference type="Gene3D" id="3.10.260.10">
    <property type="entry name" value="Transcription regulator HTH, APSES-type DNA-binding domain"/>
    <property type="match status" value="1"/>
</dbReference>
<keyword evidence="4" id="KW-1185">Reference proteome</keyword>
<gene>
    <name evidence="3" type="ORF">H2204_014186</name>
</gene>
<evidence type="ECO:0000259" key="2">
    <source>
        <dbReference type="PROSITE" id="PS51299"/>
    </source>
</evidence>
<dbReference type="GO" id="GO:0003677">
    <property type="term" value="F:DNA binding"/>
    <property type="evidence" value="ECO:0007669"/>
    <property type="project" value="InterPro"/>
</dbReference>